<organism evidence="2">
    <name type="scientific">Faunusvirus sp</name>
    <dbReference type="NCBI Taxonomy" id="2487766"/>
    <lineage>
        <taxon>Viruses</taxon>
        <taxon>Varidnaviria</taxon>
        <taxon>Bamfordvirae</taxon>
        <taxon>Nucleocytoviricota</taxon>
        <taxon>Megaviricetes</taxon>
        <taxon>Imitervirales</taxon>
        <taxon>Mimiviridae</taxon>
    </lineage>
</organism>
<dbReference type="InterPro" id="IPR025639">
    <property type="entry name" value="DruA"/>
</dbReference>
<keyword evidence="1" id="KW-0175">Coiled coil</keyword>
<reference evidence="2" key="1">
    <citation type="submission" date="2018-10" db="EMBL/GenBank/DDBJ databases">
        <title>Hidden diversity of soil giant viruses.</title>
        <authorList>
            <person name="Schulz F."/>
            <person name="Alteio L."/>
            <person name="Goudeau D."/>
            <person name="Ryan E.M."/>
            <person name="Malmstrom R.R."/>
            <person name="Blanchard J."/>
            <person name="Woyke T."/>
        </authorList>
    </citation>
    <scope>NUCLEOTIDE SEQUENCE</scope>
    <source>
        <strain evidence="2">FNV1</strain>
    </source>
</reference>
<protein>
    <submittedName>
        <fullName evidence="2">Uncharacterized protein</fullName>
    </submittedName>
</protein>
<dbReference type="Pfam" id="PF14236">
    <property type="entry name" value="DruA"/>
    <property type="match status" value="1"/>
</dbReference>
<dbReference type="EMBL" id="MK072158">
    <property type="protein sequence ID" value="AYV79607.1"/>
    <property type="molecule type" value="Genomic_DNA"/>
</dbReference>
<feature type="coiled-coil region" evidence="1">
    <location>
        <begin position="353"/>
        <end position="384"/>
    </location>
</feature>
<accession>A0A3G4ZXG3</accession>
<name>A0A3G4ZXG3_9VIRU</name>
<proteinExistence type="predicted"/>
<gene>
    <name evidence="2" type="ORF">Faunusvirus27_8</name>
</gene>
<evidence type="ECO:0000256" key="1">
    <source>
        <dbReference type="SAM" id="Coils"/>
    </source>
</evidence>
<sequence length="469" mass="55057">MATIQQLEDSLLSDLLNIKNIPITPPIIKFKHENKFYIDMIFNGDIDDVKKIKIYLEIIHKKNNKEKMDIWNFYRTHISSAIKHAKPAGKCIHILVKDITSNKYLGIVRLSSDIKNIGDRDKYLGWNIKNTNYMKNLNKLMNITICVPLCPFGFNFCGGKLMTLLCFSREVSQFYYDTYKNTVLHGMTTFSLYGKSIQYSELKELELVGYTAGYTADNIPDSVYTKIYEYLTRLNVKLPKQCDKIHIIQKCLRLFNFDIDDFLKLDASIVGDKSGRGIYFGYIYNISRDILTNKYIDNTSSDTIKCLPTCQQLFDKWLNDWAQNRYFNLCKTHRLKKHIMLTTSKEYKQQQYNNDYRDRLKAAINKIENEKIKEDEKNKQQNNIYISRKTAKKLKQQLLIKPVQIFTNERNKKISDERKGKNVKYGLDIIDAIKNYPIKNATHKYIAEKLSTQFNKKISVDIVDRTLKL</sequence>
<evidence type="ECO:0000313" key="2">
    <source>
        <dbReference type="EMBL" id="AYV79607.1"/>
    </source>
</evidence>